<dbReference type="OrthoDB" id="10255738at2759"/>
<reference evidence="1 2" key="1">
    <citation type="journal article" date="2010" name="Cell">
        <title>The genome of Naegleria gruberi illuminates early eukaryotic versatility.</title>
        <authorList>
            <person name="Fritz-Laylin L.K."/>
            <person name="Prochnik S.E."/>
            <person name="Ginger M.L."/>
            <person name="Dacks J.B."/>
            <person name="Carpenter M.L."/>
            <person name="Field M.C."/>
            <person name="Kuo A."/>
            <person name="Paredez A."/>
            <person name="Chapman J."/>
            <person name="Pham J."/>
            <person name="Shu S."/>
            <person name="Neupane R."/>
            <person name="Cipriano M."/>
            <person name="Mancuso J."/>
            <person name="Tu H."/>
            <person name="Salamov A."/>
            <person name="Lindquist E."/>
            <person name="Shapiro H."/>
            <person name="Lucas S."/>
            <person name="Grigoriev I.V."/>
            <person name="Cande W.Z."/>
            <person name="Fulton C."/>
            <person name="Rokhsar D.S."/>
            <person name="Dawson S.C."/>
        </authorList>
    </citation>
    <scope>NUCLEOTIDE SEQUENCE [LARGE SCALE GENOMIC DNA]</scope>
    <source>
        <strain evidence="1 2">NEG-M</strain>
    </source>
</reference>
<keyword evidence="2" id="KW-1185">Reference proteome</keyword>
<protein>
    <submittedName>
        <fullName evidence="1">Predicted protein</fullName>
    </submittedName>
</protein>
<evidence type="ECO:0000313" key="1">
    <source>
        <dbReference type="EMBL" id="EFC42209.1"/>
    </source>
</evidence>
<dbReference type="RefSeq" id="XP_002674953.1">
    <property type="nucleotide sequence ID" value="XM_002674907.1"/>
</dbReference>
<gene>
    <name evidence="1" type="ORF">NAEGRDRAFT_50635</name>
</gene>
<dbReference type="Proteomes" id="UP000006671">
    <property type="component" value="Unassembled WGS sequence"/>
</dbReference>
<dbReference type="KEGG" id="ngr:NAEGRDRAFT_50635"/>
<dbReference type="AlphaFoldDB" id="D2VLV8"/>
<proteinExistence type="predicted"/>
<dbReference type="EMBL" id="GG738881">
    <property type="protein sequence ID" value="EFC42209.1"/>
    <property type="molecule type" value="Genomic_DNA"/>
</dbReference>
<accession>D2VLV8</accession>
<dbReference type="InParanoid" id="D2VLV8"/>
<dbReference type="GeneID" id="8851699"/>
<dbReference type="VEuPathDB" id="AmoebaDB:NAEGRDRAFT_50635"/>
<evidence type="ECO:0000313" key="2">
    <source>
        <dbReference type="Proteomes" id="UP000006671"/>
    </source>
</evidence>
<name>D2VLV8_NAEGR</name>
<sequence>MLFLLLANVNFHKTHKKIRTKPQDMGLKLSASNKKQDETPSQQLAVDSKPIHLYKHSDFITLMKYLNFEKEEMFSQAFSKYELHGSYFESLFVAILRRNSYSIQRKKDKIIRKTIEMGIELTKQDLENFLDHVVIEKINMDIERTKNYKHPTIYSKYDINGSRVLSAGRVKELEMSKDHLELFEMDRLTEEECQYFDNCCKKLQEPERELKNESEGMHQAVLNEFRKMIQNMVCKDRFLYETFYLPIRYNTSRVNPQSDAYMPVKLVITEIEERPNRKMGQLGNLFPFGIFHVSLIVGEWKFDWDVHSVVKVRRATEKVFQSKGCIAVIDLEPLTNVNSIMAAFEDISEICCEFNGSKIYDKFKCNCQHFVSLLLKVIQVGLPKNKSIVRYLKDIKKGKEGRIYHYTSELKQLIKVNNVHHEKYASLSKIKFETRIQLDQFCHWLNGLNYFDSVSGMEDYRLLKAFDRSFHMNRDDTLGMWVADEYEENGIKYVSFFAKDKISEITLDKPTYNVKNLELAQLVPERCFLNTGTGSATDGTSTISENDTLSDL</sequence>
<organism evidence="2">
    <name type="scientific">Naegleria gruberi</name>
    <name type="common">Amoeba</name>
    <dbReference type="NCBI Taxonomy" id="5762"/>
    <lineage>
        <taxon>Eukaryota</taxon>
        <taxon>Discoba</taxon>
        <taxon>Heterolobosea</taxon>
        <taxon>Tetramitia</taxon>
        <taxon>Eutetramitia</taxon>
        <taxon>Vahlkampfiidae</taxon>
        <taxon>Naegleria</taxon>
    </lineage>
</organism>